<accession>A0A087UG30</accession>
<protein>
    <submittedName>
        <fullName evidence="1">Uncharacterized protein</fullName>
    </submittedName>
</protein>
<dbReference type="AlphaFoldDB" id="A0A087UG30"/>
<reference evidence="1 2" key="1">
    <citation type="submission" date="2013-11" db="EMBL/GenBank/DDBJ databases">
        <title>Genome sequencing of Stegodyphus mimosarum.</title>
        <authorList>
            <person name="Bechsgaard J."/>
        </authorList>
    </citation>
    <scope>NUCLEOTIDE SEQUENCE [LARGE SCALE GENOMIC DNA]</scope>
</reference>
<gene>
    <name evidence="1" type="ORF">X975_15324</name>
</gene>
<sequence>MSFPNLKSFADFFNGCFDELDEFCSVEVSTVPLLEESFSSFTRPSEGSLVLIFRSSECYIQELKYLKNISDYIIIKIKLHESDKTRKKKLTLQPNALKA</sequence>
<organism evidence="1 2">
    <name type="scientific">Stegodyphus mimosarum</name>
    <name type="common">African social velvet spider</name>
    <dbReference type="NCBI Taxonomy" id="407821"/>
    <lineage>
        <taxon>Eukaryota</taxon>
        <taxon>Metazoa</taxon>
        <taxon>Ecdysozoa</taxon>
        <taxon>Arthropoda</taxon>
        <taxon>Chelicerata</taxon>
        <taxon>Arachnida</taxon>
        <taxon>Araneae</taxon>
        <taxon>Araneomorphae</taxon>
        <taxon>Entelegynae</taxon>
        <taxon>Eresoidea</taxon>
        <taxon>Eresidae</taxon>
        <taxon>Stegodyphus</taxon>
    </lineage>
</organism>
<name>A0A087UG30_STEMI</name>
<evidence type="ECO:0000313" key="2">
    <source>
        <dbReference type="Proteomes" id="UP000054359"/>
    </source>
</evidence>
<dbReference type="Proteomes" id="UP000054359">
    <property type="component" value="Unassembled WGS sequence"/>
</dbReference>
<proteinExistence type="predicted"/>
<evidence type="ECO:0000313" key="1">
    <source>
        <dbReference type="EMBL" id="KFM76319.1"/>
    </source>
</evidence>
<dbReference type="EMBL" id="KK119652">
    <property type="protein sequence ID" value="KFM76319.1"/>
    <property type="molecule type" value="Genomic_DNA"/>
</dbReference>
<keyword evidence="2" id="KW-1185">Reference proteome</keyword>
<feature type="non-terminal residue" evidence="1">
    <location>
        <position position="99"/>
    </location>
</feature>